<reference evidence="7" key="1">
    <citation type="journal article" date="2019" name="Int. J. Syst. Evol. Microbiol.">
        <title>The Global Catalogue of Microorganisms (GCM) 10K type strain sequencing project: providing services to taxonomists for standard genome sequencing and annotation.</title>
        <authorList>
            <consortium name="The Broad Institute Genomics Platform"/>
            <consortium name="The Broad Institute Genome Sequencing Center for Infectious Disease"/>
            <person name="Wu L."/>
            <person name="Ma J."/>
        </authorList>
    </citation>
    <scope>NUCLEOTIDE SEQUENCE [LARGE SCALE GENOMIC DNA]</scope>
    <source>
        <strain evidence="7">JCM 17304</strain>
    </source>
</reference>
<dbReference type="PRINTS" id="PR00039">
    <property type="entry name" value="HTHLYSR"/>
</dbReference>
<keyword evidence="3" id="KW-0238">DNA-binding</keyword>
<name>A0ABP7WK05_9GAMM</name>
<dbReference type="PROSITE" id="PS50931">
    <property type="entry name" value="HTH_LYSR"/>
    <property type="match status" value="1"/>
</dbReference>
<evidence type="ECO:0000313" key="6">
    <source>
        <dbReference type="EMBL" id="GAA4090653.1"/>
    </source>
</evidence>
<dbReference type="InterPro" id="IPR005119">
    <property type="entry name" value="LysR_subst-bd"/>
</dbReference>
<dbReference type="Proteomes" id="UP001500392">
    <property type="component" value="Unassembled WGS sequence"/>
</dbReference>
<evidence type="ECO:0000256" key="2">
    <source>
        <dbReference type="ARBA" id="ARBA00023015"/>
    </source>
</evidence>
<evidence type="ECO:0000256" key="1">
    <source>
        <dbReference type="ARBA" id="ARBA00009437"/>
    </source>
</evidence>
<keyword evidence="4" id="KW-0804">Transcription</keyword>
<evidence type="ECO:0000259" key="5">
    <source>
        <dbReference type="PROSITE" id="PS50931"/>
    </source>
</evidence>
<organism evidence="6 7">
    <name type="scientific">Zhongshania borealis</name>
    <dbReference type="NCBI Taxonomy" id="889488"/>
    <lineage>
        <taxon>Bacteria</taxon>
        <taxon>Pseudomonadati</taxon>
        <taxon>Pseudomonadota</taxon>
        <taxon>Gammaproteobacteria</taxon>
        <taxon>Cellvibrionales</taxon>
        <taxon>Spongiibacteraceae</taxon>
        <taxon>Zhongshania</taxon>
    </lineage>
</organism>
<dbReference type="Pfam" id="PF00126">
    <property type="entry name" value="HTH_1"/>
    <property type="match status" value="1"/>
</dbReference>
<keyword evidence="2" id="KW-0805">Transcription regulation</keyword>
<proteinExistence type="inferred from homology"/>
<sequence length="301" mass="33827">MNASYLSRLTLRQLDVFLAVCLHRSYSKAAQQLSLTQPAVSSQIRSLEDVVGQALFDYLGKQLFLTSAGEVMLRAARELKQRLVHLEIELTELHGRLQGSLNIAIESSAEYLLPAYINHFCAKHPDVNISLHVVNHRRLLERLHDNLDDLAVMTQVPDGRALIYAPFAEHQLIVAANPDHPLRQQSTVSLIELLEFPVLIREIGSGTRQIFEEFCRQHGCVIQHARQMGSHHAIKTALASGEHFAVLPSALIKEDLAAGRLVILGVSDFPIRRSWCTVYPKGKHLNPLTKAFHDYLHQRPA</sequence>
<dbReference type="InterPro" id="IPR036390">
    <property type="entry name" value="WH_DNA-bd_sf"/>
</dbReference>
<keyword evidence="7" id="KW-1185">Reference proteome</keyword>
<dbReference type="RefSeq" id="WP_344933542.1">
    <property type="nucleotide sequence ID" value="NZ_BAABDM010000001.1"/>
</dbReference>
<dbReference type="InterPro" id="IPR000847">
    <property type="entry name" value="LysR_HTH_N"/>
</dbReference>
<gene>
    <name evidence="6" type="primary">pycR</name>
    <name evidence="6" type="ORF">GCM10022414_12380</name>
</gene>
<dbReference type="InterPro" id="IPR036388">
    <property type="entry name" value="WH-like_DNA-bd_sf"/>
</dbReference>
<dbReference type="EMBL" id="BAABDM010000001">
    <property type="protein sequence ID" value="GAA4090653.1"/>
    <property type="molecule type" value="Genomic_DNA"/>
</dbReference>
<accession>A0ABP7WK05</accession>
<feature type="domain" description="HTH lysR-type" evidence="5">
    <location>
        <begin position="9"/>
        <end position="66"/>
    </location>
</feature>
<dbReference type="Pfam" id="PF03466">
    <property type="entry name" value="LysR_substrate"/>
    <property type="match status" value="1"/>
</dbReference>
<dbReference type="PANTHER" id="PTHR30126">
    <property type="entry name" value="HTH-TYPE TRANSCRIPTIONAL REGULATOR"/>
    <property type="match status" value="1"/>
</dbReference>
<dbReference type="Gene3D" id="1.10.10.10">
    <property type="entry name" value="Winged helix-like DNA-binding domain superfamily/Winged helix DNA-binding domain"/>
    <property type="match status" value="1"/>
</dbReference>
<dbReference type="SUPFAM" id="SSF53850">
    <property type="entry name" value="Periplasmic binding protein-like II"/>
    <property type="match status" value="1"/>
</dbReference>
<evidence type="ECO:0000256" key="4">
    <source>
        <dbReference type="ARBA" id="ARBA00023163"/>
    </source>
</evidence>
<dbReference type="SUPFAM" id="SSF46785">
    <property type="entry name" value="Winged helix' DNA-binding domain"/>
    <property type="match status" value="1"/>
</dbReference>
<comment type="caution">
    <text evidence="6">The sequence shown here is derived from an EMBL/GenBank/DDBJ whole genome shotgun (WGS) entry which is preliminary data.</text>
</comment>
<dbReference type="PANTHER" id="PTHR30126:SF5">
    <property type="entry name" value="HTH-TYPE TRANSCRIPTIONAL ACTIVATOR CMPR"/>
    <property type="match status" value="1"/>
</dbReference>
<comment type="similarity">
    <text evidence="1">Belongs to the LysR transcriptional regulatory family.</text>
</comment>
<dbReference type="Gene3D" id="3.40.190.290">
    <property type="match status" value="1"/>
</dbReference>
<evidence type="ECO:0000256" key="3">
    <source>
        <dbReference type="ARBA" id="ARBA00023125"/>
    </source>
</evidence>
<protein>
    <submittedName>
        <fullName evidence="6">LysR family transcriptional regulator PycR</fullName>
    </submittedName>
</protein>
<evidence type="ECO:0000313" key="7">
    <source>
        <dbReference type="Proteomes" id="UP001500392"/>
    </source>
</evidence>